<keyword evidence="2" id="KW-1185">Reference proteome</keyword>
<evidence type="ECO:0000313" key="1">
    <source>
        <dbReference type="EMBL" id="KAB2103028.1"/>
    </source>
</evidence>
<reference evidence="1 2" key="1">
    <citation type="journal article" date="2019" name="bioRxiv">
        <title>Genomics, evolutionary history and diagnostics of the Alternaria alternata species group including apple and Asian pear pathotypes.</title>
        <authorList>
            <person name="Armitage A.D."/>
            <person name="Cockerton H.M."/>
            <person name="Sreenivasaprasad S."/>
            <person name="Woodhall J.W."/>
            <person name="Lane C.R."/>
            <person name="Harrison R.J."/>
            <person name="Clarkson J.P."/>
        </authorList>
    </citation>
    <scope>NUCLEOTIDE SEQUENCE [LARGE SCALE GENOMIC DNA]</scope>
    <source>
        <strain evidence="1 2">FERA 650</strain>
    </source>
</reference>
<accession>A0ACB6FFC6</accession>
<comment type="caution">
    <text evidence="1">The sequence shown here is derived from an EMBL/GenBank/DDBJ whole genome shotgun (WGS) entry which is preliminary data.</text>
</comment>
<name>A0ACB6FFC6_9PLEO</name>
<sequence>MVKKSITKLIWQWILWTWDLVDSDRLPDTCGRAPRQRSIIERV</sequence>
<proteinExistence type="predicted"/>
<gene>
    <name evidence="1" type="ORF">AG0111_0g8705</name>
</gene>
<evidence type="ECO:0000313" key="2">
    <source>
        <dbReference type="Proteomes" id="UP000293547"/>
    </source>
</evidence>
<dbReference type="Proteomes" id="UP000293547">
    <property type="component" value="Unassembled WGS sequence"/>
</dbReference>
<protein>
    <submittedName>
        <fullName evidence="1">Uncharacterized protein</fullName>
    </submittedName>
</protein>
<organism evidence="1 2">
    <name type="scientific">Alternaria gaisen</name>
    <dbReference type="NCBI Taxonomy" id="167740"/>
    <lineage>
        <taxon>Eukaryota</taxon>
        <taxon>Fungi</taxon>
        <taxon>Dikarya</taxon>
        <taxon>Ascomycota</taxon>
        <taxon>Pezizomycotina</taxon>
        <taxon>Dothideomycetes</taxon>
        <taxon>Pleosporomycetidae</taxon>
        <taxon>Pleosporales</taxon>
        <taxon>Pleosporineae</taxon>
        <taxon>Pleosporaceae</taxon>
        <taxon>Alternaria</taxon>
        <taxon>Alternaria sect. Alternaria</taxon>
    </lineage>
</organism>
<dbReference type="EMBL" id="PDWZ02000009">
    <property type="protein sequence ID" value="KAB2103028.1"/>
    <property type="molecule type" value="Genomic_DNA"/>
</dbReference>